<dbReference type="SUPFAM" id="SSF117143">
    <property type="entry name" value="Flagellar hook protein flgE"/>
    <property type="match status" value="2"/>
</dbReference>
<dbReference type="RefSeq" id="WP_154530963.1">
    <property type="nucleotide sequence ID" value="NZ_VULX01000007.1"/>
</dbReference>
<evidence type="ECO:0000259" key="6">
    <source>
        <dbReference type="Pfam" id="PF06429"/>
    </source>
</evidence>
<evidence type="ECO:0000313" key="9">
    <source>
        <dbReference type="Proteomes" id="UP000460287"/>
    </source>
</evidence>
<name>A0A7X2T0X5_9CLOT</name>
<proteinExistence type="inferred from homology"/>
<dbReference type="InterPro" id="IPR037925">
    <property type="entry name" value="FlgE/F/G-like"/>
</dbReference>
<evidence type="ECO:0000313" key="8">
    <source>
        <dbReference type="EMBL" id="MSR91081.1"/>
    </source>
</evidence>
<organism evidence="8 9">
    <name type="scientific">Inconstantimicrobium porci</name>
    <dbReference type="NCBI Taxonomy" id="2652291"/>
    <lineage>
        <taxon>Bacteria</taxon>
        <taxon>Bacillati</taxon>
        <taxon>Bacillota</taxon>
        <taxon>Clostridia</taxon>
        <taxon>Eubacteriales</taxon>
        <taxon>Clostridiaceae</taxon>
        <taxon>Inconstantimicrobium</taxon>
    </lineage>
</organism>
<feature type="domain" description="Flagellar hook protein FlgE/F/G-like D1" evidence="7">
    <location>
        <begin position="140"/>
        <end position="192"/>
    </location>
</feature>
<comment type="similarity">
    <text evidence="2 4">Belongs to the flagella basal body rod proteins family.</text>
</comment>
<evidence type="ECO:0000256" key="2">
    <source>
        <dbReference type="ARBA" id="ARBA00009677"/>
    </source>
</evidence>
<evidence type="ECO:0000259" key="7">
    <source>
        <dbReference type="Pfam" id="PF22692"/>
    </source>
</evidence>
<keyword evidence="8" id="KW-0969">Cilium</keyword>
<keyword evidence="3 4" id="KW-0975">Bacterial flagellum</keyword>
<keyword evidence="8" id="KW-0966">Cell projection</keyword>
<protein>
    <recommendedName>
        <fullName evidence="4">Flagellar hook protein FlgE</fullName>
    </recommendedName>
</protein>
<feature type="domain" description="Flagellar basal-body/hook protein C-terminal" evidence="6">
    <location>
        <begin position="862"/>
        <end position="906"/>
    </location>
</feature>
<reference evidence="8 9" key="1">
    <citation type="submission" date="2019-08" db="EMBL/GenBank/DDBJ databases">
        <title>In-depth cultivation of the pig gut microbiome towards novel bacterial diversity and tailored functional studies.</title>
        <authorList>
            <person name="Wylensek D."/>
            <person name="Hitch T.C.A."/>
            <person name="Clavel T."/>
        </authorList>
    </citation>
    <scope>NUCLEOTIDE SEQUENCE [LARGE SCALE GENOMIC DNA]</scope>
    <source>
        <strain evidence="8 9">WCA-383-APC-5B</strain>
    </source>
</reference>
<dbReference type="InterPro" id="IPR020013">
    <property type="entry name" value="Flagellar_FlgE/F/G"/>
</dbReference>
<dbReference type="GO" id="GO:0009425">
    <property type="term" value="C:bacterial-type flagellum basal body"/>
    <property type="evidence" value="ECO:0007669"/>
    <property type="project" value="UniProtKB-SubCell"/>
</dbReference>
<evidence type="ECO:0000256" key="4">
    <source>
        <dbReference type="RuleBase" id="RU362116"/>
    </source>
</evidence>
<sequence length="908" mass="94461">MLRSMYSGISGMKANQTKLDVIGNNISNVGTTAFKASTAKFKDMLSQNINGATAPTSSQGGRNASQVGLGVQLSSIDTIMTQGNLQTTNRSLDVAIDDGCGNQFLMVSKGPEIHKDTTLEVSHKAGSHGISDQSLSSSGSEIMYTRDGSFILDRDGNLLTSDGYRVLGYSLTNDDNTQLPTGSSSATVSAAGMDFRFGPGSQLNGYKVVLGNIGKGTATDATIDKAEKKIIIHGDFSSDSSLKPEQLTAAINKQLSAAGISQRVDVSGDVPRYEGLATESISGGSNATAPNSISIMGVPFKFSEGSELNDYTIQIGKINDSRTTAKVDKNEKTITINGNFVEAGATTADNLQDAVNAALRSEGIKQTVKCTGIVSKISGLSATANTSGTNYAEPKEATGANDFKVTFSKVAGGEKGAVLNGYSISFAVDSTVTDADNFTVSVNKQSKTIQIKAKDATIDEGKLAQVINDKLGEDITSHVKIDTITIPKDGSVTPPKLTNSSVKVADGVNLSAPDTVSVGGIGLSFPKGTMYNGVEVQIVDIDSKTIDAEIVPTGTKPNAKVSKIMIKGNFKDQDVDIDVLQQKINDRIKEKANDLDLHLLSNGELADADKINLSGSAKPISGLSSSAIMGGQDNATPVAAGSVLGMSFKFSEGSALNGYTIKVGNISAGTQTSADVDTTGKTITINGDFVTAGRVTLNGVKSAINLALQNKGIDQTVKEVTGNITQMNNVESISTTGGTPIQSINENGTISFVNGALDVRAYDGNLKTLKIPDSVVDPATGETLKVQSFTIEKSGVIKCKLEGGATAAVGQIALASFKNAEGLTKNGNNLYSQSANSGAAIIKAGIGTAGDDNSGAFGNIEQSMLEVSNVDLAEQFTEMITTTRSFQASSKMINTGDEILQDIINLKR</sequence>
<accession>A0A7X2T0X5</accession>
<feature type="domain" description="Flagellar basal body rod protein N-terminal" evidence="5">
    <location>
        <begin position="5"/>
        <end position="35"/>
    </location>
</feature>
<keyword evidence="8" id="KW-0282">Flagellum</keyword>
<comment type="function">
    <text evidence="4">A flexible structure which links the flagellar filament to the drive apparatus in the basal body.</text>
</comment>
<evidence type="ECO:0000259" key="5">
    <source>
        <dbReference type="Pfam" id="PF00460"/>
    </source>
</evidence>
<dbReference type="PANTHER" id="PTHR30435:SF1">
    <property type="entry name" value="FLAGELLAR HOOK PROTEIN FLGE"/>
    <property type="match status" value="1"/>
</dbReference>
<dbReference type="Pfam" id="PF06429">
    <property type="entry name" value="Flg_bbr_C"/>
    <property type="match status" value="1"/>
</dbReference>
<evidence type="ECO:0000256" key="3">
    <source>
        <dbReference type="ARBA" id="ARBA00023143"/>
    </source>
</evidence>
<comment type="caution">
    <text evidence="8">The sequence shown here is derived from an EMBL/GenBank/DDBJ whole genome shotgun (WGS) entry which is preliminary data.</text>
</comment>
<dbReference type="Proteomes" id="UP000460287">
    <property type="component" value="Unassembled WGS sequence"/>
</dbReference>
<comment type="subcellular location">
    <subcellularLocation>
        <location evidence="1 4">Bacterial flagellum basal body</location>
    </subcellularLocation>
</comment>
<dbReference type="GO" id="GO:0009424">
    <property type="term" value="C:bacterial-type flagellum hook"/>
    <property type="evidence" value="ECO:0007669"/>
    <property type="project" value="TreeGrafter"/>
</dbReference>
<dbReference type="InterPro" id="IPR053967">
    <property type="entry name" value="LlgE_F_G-like_D1"/>
</dbReference>
<dbReference type="PANTHER" id="PTHR30435">
    <property type="entry name" value="FLAGELLAR PROTEIN"/>
    <property type="match status" value="1"/>
</dbReference>
<dbReference type="InterPro" id="IPR001444">
    <property type="entry name" value="Flag_bb_rod_N"/>
</dbReference>
<keyword evidence="9" id="KW-1185">Reference proteome</keyword>
<dbReference type="GO" id="GO:0071978">
    <property type="term" value="P:bacterial-type flagellum-dependent swarming motility"/>
    <property type="evidence" value="ECO:0007669"/>
    <property type="project" value="TreeGrafter"/>
</dbReference>
<dbReference type="AlphaFoldDB" id="A0A7X2T0X5"/>
<dbReference type="Pfam" id="PF00460">
    <property type="entry name" value="Flg_bb_rod"/>
    <property type="match status" value="1"/>
</dbReference>
<evidence type="ECO:0000256" key="1">
    <source>
        <dbReference type="ARBA" id="ARBA00004117"/>
    </source>
</evidence>
<dbReference type="InterPro" id="IPR010930">
    <property type="entry name" value="Flg_bb/hook_C_dom"/>
</dbReference>
<dbReference type="EMBL" id="VULX01000007">
    <property type="protein sequence ID" value="MSR91081.1"/>
    <property type="molecule type" value="Genomic_DNA"/>
</dbReference>
<dbReference type="NCBIfam" id="TIGR03506">
    <property type="entry name" value="FlgEFG_subfam"/>
    <property type="match status" value="2"/>
</dbReference>
<dbReference type="GO" id="GO:0005829">
    <property type="term" value="C:cytosol"/>
    <property type="evidence" value="ECO:0007669"/>
    <property type="project" value="TreeGrafter"/>
</dbReference>
<dbReference type="Pfam" id="PF22692">
    <property type="entry name" value="LlgE_F_G_D1"/>
    <property type="match status" value="1"/>
</dbReference>
<gene>
    <name evidence="8" type="ORF">FYJ33_06580</name>
</gene>